<dbReference type="RefSeq" id="WP_048553098.1">
    <property type="nucleotide sequence ID" value="NZ_HF570958.1"/>
</dbReference>
<dbReference type="AlphaFoldDB" id="A0A077LUL3"/>
<organism evidence="1 2">
    <name type="scientific">Nostocoides japonicum T1-X7</name>
    <dbReference type="NCBI Taxonomy" id="1194083"/>
    <lineage>
        <taxon>Bacteria</taxon>
        <taxon>Bacillati</taxon>
        <taxon>Actinomycetota</taxon>
        <taxon>Actinomycetes</taxon>
        <taxon>Micrococcales</taxon>
        <taxon>Intrasporangiaceae</taxon>
        <taxon>Nostocoides</taxon>
    </lineage>
</organism>
<proteinExistence type="predicted"/>
<name>A0A077LUL3_9MICO</name>
<protein>
    <submittedName>
        <fullName evidence="1">Uncharacterized protein</fullName>
    </submittedName>
</protein>
<gene>
    <name evidence="1" type="ORF">BN12_1200016</name>
</gene>
<evidence type="ECO:0000313" key="1">
    <source>
        <dbReference type="EMBL" id="CCH76362.1"/>
    </source>
</evidence>
<accession>A0A077LUL3</accession>
<keyword evidence="2" id="KW-1185">Reference proteome</keyword>
<dbReference type="OrthoDB" id="3792797at2"/>
<sequence length="107" mass="11631">MTSYKEITEQIGDQWVAALKRAEENLGSFVAGVQESRSKIDVPTPESITKLTESFQEGLPKPSEVVEANFELTNRLLAAQRDLTLRLLEASSAKGESAPAKPAAKKS</sequence>
<dbReference type="Proteomes" id="UP000035721">
    <property type="component" value="Unassembled WGS sequence"/>
</dbReference>
<dbReference type="EMBL" id="CAJB01000025">
    <property type="protein sequence ID" value="CCH76362.1"/>
    <property type="molecule type" value="Genomic_DNA"/>
</dbReference>
<evidence type="ECO:0000313" key="2">
    <source>
        <dbReference type="Proteomes" id="UP000035721"/>
    </source>
</evidence>
<reference evidence="1 2" key="1">
    <citation type="journal article" date="2013" name="ISME J.">
        <title>A metabolic model for members of the genus Tetrasphaera involved in enhanced biological phosphorus removal.</title>
        <authorList>
            <person name="Kristiansen R."/>
            <person name="Nguyen H.T.T."/>
            <person name="Saunders A.M."/>
            <person name="Nielsen J.L."/>
            <person name="Wimmer R."/>
            <person name="Le V.Q."/>
            <person name="McIlroy S.J."/>
            <person name="Petrovski S."/>
            <person name="Seviour R.J."/>
            <person name="Calteau A."/>
            <person name="Nielsen K.L."/>
            <person name="Nielsen P.H."/>
        </authorList>
    </citation>
    <scope>NUCLEOTIDE SEQUENCE [LARGE SCALE GENOMIC DNA]</scope>
    <source>
        <strain evidence="1 2">T1-X7</strain>
    </source>
</reference>
<comment type="caution">
    <text evidence="1">The sequence shown here is derived from an EMBL/GenBank/DDBJ whole genome shotgun (WGS) entry which is preliminary data.</text>
</comment>